<organism evidence="2 3">
    <name type="scientific">Sphingomonas echinoides</name>
    <dbReference type="NCBI Taxonomy" id="59803"/>
    <lineage>
        <taxon>Bacteria</taxon>
        <taxon>Pseudomonadati</taxon>
        <taxon>Pseudomonadota</taxon>
        <taxon>Alphaproteobacteria</taxon>
        <taxon>Sphingomonadales</taxon>
        <taxon>Sphingomonadaceae</taxon>
        <taxon>Sphingomonas</taxon>
    </lineage>
</organism>
<gene>
    <name evidence="2" type="ORF">SIL82_06475</name>
</gene>
<dbReference type="Proteomes" id="UP001279660">
    <property type="component" value="Unassembled WGS sequence"/>
</dbReference>
<feature type="chain" id="PRO_5047337440" evidence="1">
    <location>
        <begin position="22"/>
        <end position="228"/>
    </location>
</feature>
<name>A0ABU4PI96_9SPHN</name>
<proteinExistence type="predicted"/>
<dbReference type="RefSeq" id="WP_010404221.1">
    <property type="nucleotide sequence ID" value="NZ_JAWXXV010000001.1"/>
</dbReference>
<protein>
    <submittedName>
        <fullName evidence="2">Uncharacterized protein</fullName>
    </submittedName>
</protein>
<sequence>MSMRLAATVVIAASVAAPVSAEVPNGREALTQTAFFARDKASALAQIASVEAAAVATLARSPADADALMTRAMATSYRAKLTRSRADALSARDQFEAIARRNPRDAEAQAALGAWHLNAVVSLGTLMARGALGARKADGLESLDRAIALGGERALFPALEGMLRLAIDGTDAGAAALLARAAKGSTPTPLDRILQRHAVQLAAVVQGGDAKLIQALAKRLLPLGQIKQ</sequence>
<keyword evidence="3" id="KW-1185">Reference proteome</keyword>
<comment type="caution">
    <text evidence="2">The sequence shown here is derived from an EMBL/GenBank/DDBJ whole genome shotgun (WGS) entry which is preliminary data.</text>
</comment>
<feature type="signal peptide" evidence="1">
    <location>
        <begin position="1"/>
        <end position="21"/>
    </location>
</feature>
<evidence type="ECO:0000313" key="2">
    <source>
        <dbReference type="EMBL" id="MDX5983900.1"/>
    </source>
</evidence>
<accession>A0ABU4PI96</accession>
<reference evidence="2 3" key="1">
    <citation type="submission" date="2023-11" db="EMBL/GenBank/DDBJ databases">
        <title>MicrobeMod: A computational toolkit for identifying prokaryotic methylation and restriction-modification with nanopore sequencing.</title>
        <authorList>
            <person name="Crits-Christoph A."/>
            <person name="Kang S.C."/>
            <person name="Lee H."/>
            <person name="Ostrov N."/>
        </authorList>
    </citation>
    <scope>NUCLEOTIDE SEQUENCE [LARGE SCALE GENOMIC DNA]</scope>
    <source>
        <strain evidence="2 3">ATCC 14820</strain>
    </source>
</reference>
<evidence type="ECO:0000256" key="1">
    <source>
        <dbReference type="SAM" id="SignalP"/>
    </source>
</evidence>
<dbReference type="EMBL" id="JAWXXV010000001">
    <property type="protein sequence ID" value="MDX5983900.1"/>
    <property type="molecule type" value="Genomic_DNA"/>
</dbReference>
<keyword evidence="1" id="KW-0732">Signal</keyword>
<evidence type="ECO:0000313" key="3">
    <source>
        <dbReference type="Proteomes" id="UP001279660"/>
    </source>
</evidence>